<keyword evidence="5" id="KW-0472">Membrane</keyword>
<dbReference type="RefSeq" id="XP_009225091.1">
    <property type="nucleotide sequence ID" value="XM_009226827.1"/>
</dbReference>
<dbReference type="VEuPathDB" id="FungiDB:GGTG_08985"/>
<comment type="subcellular location">
    <subcellularLocation>
        <location evidence="1">Membrane</location>
        <topology evidence="1">Multi-pass membrane protein</topology>
    </subcellularLocation>
</comment>
<dbReference type="Gene3D" id="1.10.4160.10">
    <property type="entry name" value="Hydantoin permease"/>
    <property type="match status" value="1"/>
</dbReference>
<dbReference type="InterPro" id="IPR001248">
    <property type="entry name" value="Pur-cyt_permease"/>
</dbReference>
<evidence type="ECO:0000313" key="6">
    <source>
        <dbReference type="EMBL" id="EJT72117.1"/>
    </source>
</evidence>
<keyword evidence="8" id="KW-1185">Reference proteome</keyword>
<dbReference type="HOGENOM" id="CLU_1402515_0_0_1"/>
<dbReference type="EnsemblFungi" id="EJT72117">
    <property type="protein sequence ID" value="EJT72117"/>
    <property type="gene ID" value="GGTG_08985"/>
</dbReference>
<dbReference type="Proteomes" id="UP000006039">
    <property type="component" value="Unassembled WGS sequence"/>
</dbReference>
<reference evidence="7" key="5">
    <citation type="submission" date="2018-04" db="UniProtKB">
        <authorList>
            <consortium name="EnsemblFungi"/>
        </authorList>
    </citation>
    <scope>IDENTIFICATION</scope>
    <source>
        <strain evidence="7">R3-111a-1</strain>
    </source>
</reference>
<reference evidence="6" key="2">
    <citation type="submission" date="2010-07" db="EMBL/GenBank/DDBJ databases">
        <authorList>
            <consortium name="The Broad Institute Genome Sequencing Platform"/>
            <consortium name="Broad Institute Genome Sequencing Center for Infectious Disease"/>
            <person name="Ma L.-J."/>
            <person name="Dead R."/>
            <person name="Young S."/>
            <person name="Zeng Q."/>
            <person name="Koehrsen M."/>
            <person name="Alvarado L."/>
            <person name="Berlin A."/>
            <person name="Chapman S.B."/>
            <person name="Chen Z."/>
            <person name="Freedman E."/>
            <person name="Gellesch M."/>
            <person name="Goldberg J."/>
            <person name="Griggs A."/>
            <person name="Gujja S."/>
            <person name="Heilman E.R."/>
            <person name="Heiman D."/>
            <person name="Hepburn T."/>
            <person name="Howarth C."/>
            <person name="Jen D."/>
            <person name="Larson L."/>
            <person name="Mehta T."/>
            <person name="Neiman D."/>
            <person name="Pearson M."/>
            <person name="Roberts A."/>
            <person name="Saif S."/>
            <person name="Shea T."/>
            <person name="Shenoy N."/>
            <person name="Sisk P."/>
            <person name="Stolte C."/>
            <person name="Sykes S."/>
            <person name="Walk T."/>
            <person name="White J."/>
            <person name="Yandava C."/>
            <person name="Haas B."/>
            <person name="Nusbaum C."/>
            <person name="Birren B."/>
        </authorList>
    </citation>
    <scope>NUCLEOTIDE SEQUENCE</scope>
    <source>
        <strain evidence="6">R3-111a-1</strain>
    </source>
</reference>
<keyword evidence="3" id="KW-0812">Transmembrane</keyword>
<dbReference type="OrthoDB" id="2018619at2759"/>
<reference evidence="6" key="3">
    <citation type="submission" date="2010-09" db="EMBL/GenBank/DDBJ databases">
        <title>Annotation of Gaeumannomyces graminis var. tritici R3-111a-1.</title>
        <authorList>
            <consortium name="The Broad Institute Genome Sequencing Platform"/>
            <person name="Ma L.-J."/>
            <person name="Dead R."/>
            <person name="Young S.K."/>
            <person name="Zeng Q."/>
            <person name="Gargeya S."/>
            <person name="Fitzgerald M."/>
            <person name="Haas B."/>
            <person name="Abouelleil A."/>
            <person name="Alvarado L."/>
            <person name="Arachchi H.M."/>
            <person name="Berlin A."/>
            <person name="Brown A."/>
            <person name="Chapman S.B."/>
            <person name="Chen Z."/>
            <person name="Dunbar C."/>
            <person name="Freedman E."/>
            <person name="Gearin G."/>
            <person name="Gellesch M."/>
            <person name="Goldberg J."/>
            <person name="Griggs A."/>
            <person name="Gujja S."/>
            <person name="Heiman D."/>
            <person name="Howarth C."/>
            <person name="Larson L."/>
            <person name="Lui A."/>
            <person name="MacDonald P.J.P."/>
            <person name="Mehta T."/>
            <person name="Montmayeur A."/>
            <person name="Murphy C."/>
            <person name="Neiman D."/>
            <person name="Pearson M."/>
            <person name="Priest M."/>
            <person name="Roberts A."/>
            <person name="Saif S."/>
            <person name="Shea T."/>
            <person name="Shenoy N."/>
            <person name="Sisk P."/>
            <person name="Stolte C."/>
            <person name="Sykes S."/>
            <person name="Yandava C."/>
            <person name="Wortman J."/>
            <person name="Nusbaum C."/>
            <person name="Birren B."/>
        </authorList>
    </citation>
    <scope>NUCLEOTIDE SEQUENCE</scope>
    <source>
        <strain evidence="6">R3-111a-1</strain>
    </source>
</reference>
<accession>J3P644</accession>
<evidence type="ECO:0000313" key="8">
    <source>
        <dbReference type="Proteomes" id="UP000006039"/>
    </source>
</evidence>
<organism evidence="6">
    <name type="scientific">Gaeumannomyces tritici (strain R3-111a-1)</name>
    <name type="common">Wheat and barley take-all root rot fungus</name>
    <name type="synonym">Gaeumannomyces graminis var. tritici</name>
    <dbReference type="NCBI Taxonomy" id="644352"/>
    <lineage>
        <taxon>Eukaryota</taxon>
        <taxon>Fungi</taxon>
        <taxon>Dikarya</taxon>
        <taxon>Ascomycota</taxon>
        <taxon>Pezizomycotina</taxon>
        <taxon>Sordariomycetes</taxon>
        <taxon>Sordariomycetidae</taxon>
        <taxon>Magnaporthales</taxon>
        <taxon>Magnaporthaceae</taxon>
        <taxon>Gaeumannomyces</taxon>
    </lineage>
</organism>
<dbReference type="GO" id="GO:0016020">
    <property type="term" value="C:membrane"/>
    <property type="evidence" value="ECO:0007669"/>
    <property type="project" value="UniProtKB-SubCell"/>
</dbReference>
<comment type="similarity">
    <text evidence="2">Belongs to the purine-cytosine permease (2.A.39) family.</text>
</comment>
<evidence type="ECO:0000256" key="1">
    <source>
        <dbReference type="ARBA" id="ARBA00004141"/>
    </source>
</evidence>
<dbReference type="EMBL" id="GL385399">
    <property type="protein sequence ID" value="EJT72117.1"/>
    <property type="molecule type" value="Genomic_DNA"/>
</dbReference>
<protein>
    <submittedName>
        <fullName evidence="6 7">Uncharacterized protein</fullName>
    </submittedName>
</protein>
<name>J3P644_GAET3</name>
<proteinExistence type="inferred from homology"/>
<dbReference type="GeneID" id="20349443"/>
<reference evidence="7" key="4">
    <citation type="journal article" date="2015" name="G3 (Bethesda)">
        <title>Genome sequences of three phytopathogenic species of the Magnaporthaceae family of fungi.</title>
        <authorList>
            <person name="Okagaki L.H."/>
            <person name="Nunes C.C."/>
            <person name="Sailsbery J."/>
            <person name="Clay B."/>
            <person name="Brown D."/>
            <person name="John T."/>
            <person name="Oh Y."/>
            <person name="Young N."/>
            <person name="Fitzgerald M."/>
            <person name="Haas B.J."/>
            <person name="Zeng Q."/>
            <person name="Young S."/>
            <person name="Adiconis X."/>
            <person name="Fan L."/>
            <person name="Levin J.Z."/>
            <person name="Mitchell T.K."/>
            <person name="Okubara P.A."/>
            <person name="Farman M.L."/>
            <person name="Kohn L.M."/>
            <person name="Birren B."/>
            <person name="Ma L.-J."/>
            <person name="Dean R.A."/>
        </authorList>
    </citation>
    <scope>NUCLEOTIDE SEQUENCE</scope>
    <source>
        <strain evidence="7">R3-111a-1</strain>
    </source>
</reference>
<gene>
    <name evidence="7" type="primary">20349443</name>
    <name evidence="6" type="ORF">GGTG_08985</name>
</gene>
<evidence type="ECO:0000313" key="7">
    <source>
        <dbReference type="EnsemblFungi" id="EJT72117"/>
    </source>
</evidence>
<dbReference type="GO" id="GO:0022857">
    <property type="term" value="F:transmembrane transporter activity"/>
    <property type="evidence" value="ECO:0007669"/>
    <property type="project" value="InterPro"/>
</dbReference>
<keyword evidence="4" id="KW-1133">Transmembrane helix</keyword>
<evidence type="ECO:0000256" key="4">
    <source>
        <dbReference type="ARBA" id="ARBA00022989"/>
    </source>
</evidence>
<dbReference type="Pfam" id="PF02133">
    <property type="entry name" value="Transp_cyt_pur"/>
    <property type="match status" value="1"/>
</dbReference>
<sequence>MSGINVIMGSLSPMLVNQPDLTRYVQKPRDAGLLPGGVWVTAYWNPWDLLDAILDHYWTPGARAGVFFVSFAFLLAVVATNLGCNSIPFGADITVFSPGGSPSAAGKWRCRRVLAKVERLGAVLGLGRCQRWYELCFALRRIYMPPASFSSRYSGKGLEFAIHISGSGCLSPATTAWSPFALYARIFAGPRSTG</sequence>
<evidence type="ECO:0000256" key="5">
    <source>
        <dbReference type="ARBA" id="ARBA00023136"/>
    </source>
</evidence>
<reference evidence="8" key="1">
    <citation type="submission" date="2010-07" db="EMBL/GenBank/DDBJ databases">
        <title>The genome sequence of Gaeumannomyces graminis var. tritici strain R3-111a-1.</title>
        <authorList>
            <consortium name="The Broad Institute Genome Sequencing Platform"/>
            <person name="Ma L.-J."/>
            <person name="Dead R."/>
            <person name="Young S."/>
            <person name="Zeng Q."/>
            <person name="Koehrsen M."/>
            <person name="Alvarado L."/>
            <person name="Berlin A."/>
            <person name="Chapman S.B."/>
            <person name="Chen Z."/>
            <person name="Freedman E."/>
            <person name="Gellesch M."/>
            <person name="Goldberg J."/>
            <person name="Griggs A."/>
            <person name="Gujja S."/>
            <person name="Heilman E.R."/>
            <person name="Heiman D."/>
            <person name="Hepburn T."/>
            <person name="Howarth C."/>
            <person name="Jen D."/>
            <person name="Larson L."/>
            <person name="Mehta T."/>
            <person name="Neiman D."/>
            <person name="Pearson M."/>
            <person name="Roberts A."/>
            <person name="Saif S."/>
            <person name="Shea T."/>
            <person name="Shenoy N."/>
            <person name="Sisk P."/>
            <person name="Stolte C."/>
            <person name="Sykes S."/>
            <person name="Walk T."/>
            <person name="White J."/>
            <person name="Yandava C."/>
            <person name="Haas B."/>
            <person name="Nusbaum C."/>
            <person name="Birren B."/>
        </authorList>
    </citation>
    <scope>NUCLEOTIDE SEQUENCE [LARGE SCALE GENOMIC DNA]</scope>
    <source>
        <strain evidence="8">R3-111a-1</strain>
    </source>
</reference>
<dbReference type="eggNOG" id="KOG2466">
    <property type="taxonomic scope" value="Eukaryota"/>
</dbReference>
<dbReference type="AlphaFoldDB" id="J3P644"/>
<evidence type="ECO:0000256" key="3">
    <source>
        <dbReference type="ARBA" id="ARBA00022692"/>
    </source>
</evidence>
<evidence type="ECO:0000256" key="2">
    <source>
        <dbReference type="ARBA" id="ARBA00008974"/>
    </source>
</evidence>